<keyword evidence="2" id="KW-1185">Reference proteome</keyword>
<reference evidence="1 2" key="2">
    <citation type="journal article" date="2023" name="Mol. Biol. Evol.">
        <title>Genomics of Secondarily Temperate Adaptation in the Only Non-Antarctic Icefish.</title>
        <authorList>
            <person name="Rivera-Colon A.G."/>
            <person name="Rayamajhi N."/>
            <person name="Minhas B.F."/>
            <person name="Madrigal G."/>
            <person name="Bilyk K.T."/>
            <person name="Yoon V."/>
            <person name="Hune M."/>
            <person name="Gregory S."/>
            <person name="Cheng C.H.C."/>
            <person name="Catchen J.M."/>
        </authorList>
    </citation>
    <scope>NUCLEOTIDE SEQUENCE [LARGE SCALE GENOMIC DNA]</scope>
    <source>
        <strain evidence="1">JMC-PN-2008</strain>
    </source>
</reference>
<proteinExistence type="predicted"/>
<dbReference type="Proteomes" id="UP001346869">
    <property type="component" value="Unassembled WGS sequence"/>
</dbReference>
<sequence length="106" mass="12065">MYIIHSVCDIHRNKAPVVRLRSPVTRSGFYEPLPAAVGGSWTTKQAVPLCRKTQNNTPKKGALQLETCAILELGREQPNRNREDTRIGWQKLQWRHRADALYLAGD</sequence>
<organism evidence="1 2">
    <name type="scientific">Eleginops maclovinus</name>
    <name type="common">Patagonian blennie</name>
    <name type="synonym">Eleginus maclovinus</name>
    <dbReference type="NCBI Taxonomy" id="56733"/>
    <lineage>
        <taxon>Eukaryota</taxon>
        <taxon>Metazoa</taxon>
        <taxon>Chordata</taxon>
        <taxon>Craniata</taxon>
        <taxon>Vertebrata</taxon>
        <taxon>Euteleostomi</taxon>
        <taxon>Actinopterygii</taxon>
        <taxon>Neopterygii</taxon>
        <taxon>Teleostei</taxon>
        <taxon>Neoteleostei</taxon>
        <taxon>Acanthomorphata</taxon>
        <taxon>Eupercaria</taxon>
        <taxon>Perciformes</taxon>
        <taxon>Notothenioidei</taxon>
        <taxon>Eleginopidae</taxon>
        <taxon>Eleginops</taxon>
    </lineage>
</organism>
<accession>A0AAN7X272</accession>
<gene>
    <name evidence="1" type="ORF">PBY51_023077</name>
</gene>
<evidence type="ECO:0000313" key="1">
    <source>
        <dbReference type="EMBL" id="KAK5851530.1"/>
    </source>
</evidence>
<evidence type="ECO:0000313" key="2">
    <source>
        <dbReference type="Proteomes" id="UP001346869"/>
    </source>
</evidence>
<dbReference type="AlphaFoldDB" id="A0AAN7X272"/>
<name>A0AAN7X272_ELEMC</name>
<protein>
    <submittedName>
        <fullName evidence="1">Uncharacterized protein</fullName>
    </submittedName>
</protein>
<reference evidence="1 2" key="1">
    <citation type="journal article" date="2023" name="Genes (Basel)">
        <title>Chromosome-Level Genome Assembly and Circadian Gene Repertoire of the Patagonia Blennie Eleginops maclovinus-The Closest Ancestral Proxy of Antarctic Cryonotothenioids.</title>
        <authorList>
            <person name="Cheng C.C."/>
            <person name="Rivera-Colon A.G."/>
            <person name="Minhas B.F."/>
            <person name="Wilson L."/>
            <person name="Rayamajhi N."/>
            <person name="Vargas-Chacoff L."/>
            <person name="Catchen J.M."/>
        </authorList>
    </citation>
    <scope>NUCLEOTIDE SEQUENCE [LARGE SCALE GENOMIC DNA]</scope>
    <source>
        <strain evidence="1">JMC-PN-2008</strain>
    </source>
</reference>
<dbReference type="EMBL" id="JAUZQC010000021">
    <property type="protein sequence ID" value="KAK5851530.1"/>
    <property type="molecule type" value="Genomic_DNA"/>
</dbReference>
<comment type="caution">
    <text evidence="1">The sequence shown here is derived from an EMBL/GenBank/DDBJ whole genome shotgun (WGS) entry which is preliminary data.</text>
</comment>